<sequence>MFNVLWLTIHGNLAVEETFNNLNIPQGITVLNRSIRQSGTLFTSNVTVYGDVVSSAGYVITLSMEAGVMLDDFVAAAAAATIDEDATIIEHVHFKRHSEMDDLLNENSLNG</sequence>
<dbReference type="Proteomes" id="UP001234178">
    <property type="component" value="Unassembled WGS sequence"/>
</dbReference>
<reference evidence="1 2" key="1">
    <citation type="journal article" date="2023" name="Nucleic Acids Res.">
        <title>The hologenome of Daphnia magna reveals possible DNA methylation and microbiome-mediated evolution of the host genome.</title>
        <authorList>
            <person name="Chaturvedi A."/>
            <person name="Li X."/>
            <person name="Dhandapani V."/>
            <person name="Marshall H."/>
            <person name="Kissane S."/>
            <person name="Cuenca-Cambronero M."/>
            <person name="Asole G."/>
            <person name="Calvet F."/>
            <person name="Ruiz-Romero M."/>
            <person name="Marangio P."/>
            <person name="Guigo R."/>
            <person name="Rago D."/>
            <person name="Mirbahai L."/>
            <person name="Eastwood N."/>
            <person name="Colbourne J.K."/>
            <person name="Zhou J."/>
            <person name="Mallon E."/>
            <person name="Orsini L."/>
        </authorList>
    </citation>
    <scope>NUCLEOTIDE SEQUENCE [LARGE SCALE GENOMIC DNA]</scope>
    <source>
        <strain evidence="1">LRV0_1</strain>
    </source>
</reference>
<evidence type="ECO:0000313" key="1">
    <source>
        <dbReference type="EMBL" id="KAK4037268.1"/>
    </source>
</evidence>
<evidence type="ECO:0000313" key="2">
    <source>
        <dbReference type="Proteomes" id="UP001234178"/>
    </source>
</evidence>
<name>A0ABR0B6F1_9CRUS</name>
<gene>
    <name evidence="1" type="ORF">OUZ56_029304</name>
</gene>
<protein>
    <recommendedName>
        <fullName evidence="3">Female sterile M3</fullName>
    </recommendedName>
</protein>
<organism evidence="1 2">
    <name type="scientific">Daphnia magna</name>
    <dbReference type="NCBI Taxonomy" id="35525"/>
    <lineage>
        <taxon>Eukaryota</taxon>
        <taxon>Metazoa</taxon>
        <taxon>Ecdysozoa</taxon>
        <taxon>Arthropoda</taxon>
        <taxon>Crustacea</taxon>
        <taxon>Branchiopoda</taxon>
        <taxon>Diplostraca</taxon>
        <taxon>Cladocera</taxon>
        <taxon>Anomopoda</taxon>
        <taxon>Daphniidae</taxon>
        <taxon>Daphnia</taxon>
    </lineage>
</organism>
<keyword evidence="2" id="KW-1185">Reference proteome</keyword>
<accession>A0ABR0B6F1</accession>
<evidence type="ECO:0008006" key="3">
    <source>
        <dbReference type="Google" id="ProtNLM"/>
    </source>
</evidence>
<dbReference type="EMBL" id="JAOYFB010000040">
    <property type="protein sequence ID" value="KAK4037268.1"/>
    <property type="molecule type" value="Genomic_DNA"/>
</dbReference>
<proteinExistence type="predicted"/>
<comment type="caution">
    <text evidence="1">The sequence shown here is derived from an EMBL/GenBank/DDBJ whole genome shotgun (WGS) entry which is preliminary data.</text>
</comment>